<keyword evidence="2" id="KW-1185">Reference proteome</keyword>
<dbReference type="EMBL" id="JANLCJ010000214">
    <property type="protein sequence ID" value="MCS5736835.1"/>
    <property type="molecule type" value="Genomic_DNA"/>
</dbReference>
<comment type="caution">
    <text evidence="1">The sequence shown here is derived from an EMBL/GenBank/DDBJ whole genome shotgun (WGS) entry which is preliminary data.</text>
</comment>
<organism evidence="1 2">
    <name type="scientific">Herbiconiux daphne</name>
    <dbReference type="NCBI Taxonomy" id="2970914"/>
    <lineage>
        <taxon>Bacteria</taxon>
        <taxon>Bacillati</taxon>
        <taxon>Actinomycetota</taxon>
        <taxon>Actinomycetes</taxon>
        <taxon>Micrococcales</taxon>
        <taxon>Microbacteriaceae</taxon>
        <taxon>Herbiconiux</taxon>
    </lineage>
</organism>
<reference evidence="1" key="1">
    <citation type="submission" date="2022-08" db="EMBL/GenBank/DDBJ databases">
        <authorList>
            <person name="Deng Y."/>
            <person name="Han X.-F."/>
            <person name="Zhang Y.-Q."/>
        </authorList>
    </citation>
    <scope>NUCLEOTIDE SEQUENCE</scope>
    <source>
        <strain evidence="1">CPCC 203386</strain>
    </source>
</reference>
<gene>
    <name evidence="1" type="ORF">N1032_24190</name>
</gene>
<feature type="non-terminal residue" evidence="1">
    <location>
        <position position="1"/>
    </location>
</feature>
<evidence type="ECO:0000313" key="2">
    <source>
        <dbReference type="Proteomes" id="UP001165586"/>
    </source>
</evidence>
<proteinExistence type="predicted"/>
<accession>A0ABT2HA47</accession>
<protein>
    <submittedName>
        <fullName evidence="1">Uncharacterized protein</fullName>
    </submittedName>
</protein>
<evidence type="ECO:0000313" key="1">
    <source>
        <dbReference type="EMBL" id="MCS5736835.1"/>
    </source>
</evidence>
<dbReference type="Proteomes" id="UP001165586">
    <property type="component" value="Unassembled WGS sequence"/>
</dbReference>
<sequence length="67" mass="7614">KLTNRLPLSAIFPESLNNGWGARDLGVREIVNGIFTETSHTYFVENSLTKGFKLGFRLKSKSRFSEH</sequence>
<name>A0ABT2HA47_9MICO</name>
<dbReference type="RefSeq" id="WP_259543021.1">
    <property type="nucleotide sequence ID" value="NZ_JANLCJ010000214.1"/>
</dbReference>